<evidence type="ECO:0000313" key="2">
    <source>
        <dbReference type="EMBL" id="CAA0827955.1"/>
    </source>
</evidence>
<accession>A0A9N7NE36</accession>
<name>A0A9N7NE36_STRHE</name>
<dbReference type="OrthoDB" id="1747352at2759"/>
<dbReference type="AlphaFoldDB" id="A0A9N7NE36"/>
<evidence type="ECO:0000256" key="1">
    <source>
        <dbReference type="SAM" id="MobiDB-lite"/>
    </source>
</evidence>
<organism evidence="2 3">
    <name type="scientific">Striga hermonthica</name>
    <name type="common">Purple witchweed</name>
    <name type="synonym">Buchnera hermonthica</name>
    <dbReference type="NCBI Taxonomy" id="68872"/>
    <lineage>
        <taxon>Eukaryota</taxon>
        <taxon>Viridiplantae</taxon>
        <taxon>Streptophyta</taxon>
        <taxon>Embryophyta</taxon>
        <taxon>Tracheophyta</taxon>
        <taxon>Spermatophyta</taxon>
        <taxon>Magnoliopsida</taxon>
        <taxon>eudicotyledons</taxon>
        <taxon>Gunneridae</taxon>
        <taxon>Pentapetalae</taxon>
        <taxon>asterids</taxon>
        <taxon>lamiids</taxon>
        <taxon>Lamiales</taxon>
        <taxon>Orobanchaceae</taxon>
        <taxon>Buchnereae</taxon>
        <taxon>Striga</taxon>
    </lineage>
</organism>
<evidence type="ECO:0000313" key="3">
    <source>
        <dbReference type="Proteomes" id="UP001153555"/>
    </source>
</evidence>
<dbReference type="PANTHER" id="PTHR33220:SF5">
    <property type="entry name" value="RRNA INTRON-ENCODED HOMING ENDONUCLEASE"/>
    <property type="match status" value="1"/>
</dbReference>
<dbReference type="PANTHER" id="PTHR33220">
    <property type="entry name" value="BNAA09G04420D PROTEIN"/>
    <property type="match status" value="1"/>
</dbReference>
<dbReference type="Proteomes" id="UP001153555">
    <property type="component" value="Unassembled WGS sequence"/>
</dbReference>
<feature type="region of interest" description="Disordered" evidence="1">
    <location>
        <begin position="139"/>
        <end position="185"/>
    </location>
</feature>
<gene>
    <name evidence="2" type="ORF">SHERM_23650</name>
</gene>
<dbReference type="EMBL" id="CACSLK010027752">
    <property type="protein sequence ID" value="CAA0827955.1"/>
    <property type="molecule type" value="Genomic_DNA"/>
</dbReference>
<comment type="caution">
    <text evidence="2">The sequence shown here is derived from an EMBL/GenBank/DDBJ whole genome shotgun (WGS) entry which is preliminary data.</text>
</comment>
<protein>
    <submittedName>
        <fullName evidence="2">Uncharacterized protein</fullName>
    </submittedName>
</protein>
<proteinExistence type="predicted"/>
<sequence>MFKHWGPLRGATPRRVLLPRGHRPLRANESRRGMRQGKLIGASALVAPSANPVNHRVFERKLRLKPHGRGQACLGVTHHVAPQPPLYGAIGWGRHWPPMCIKLAAGLNEFTRRPPSRQALVEHSTLFLSCWTERRVPIDPNGVTLRTRPQVRQDHPLSLSISISGGKETYEDSPSDSERTGNSPT</sequence>
<reference evidence="2" key="1">
    <citation type="submission" date="2019-12" db="EMBL/GenBank/DDBJ databases">
        <authorList>
            <person name="Scholes J."/>
        </authorList>
    </citation>
    <scope>NUCLEOTIDE SEQUENCE</scope>
</reference>
<keyword evidence="3" id="KW-1185">Reference proteome</keyword>